<dbReference type="Proteomes" id="UP000295727">
    <property type="component" value="Plasmid unnamed1"/>
</dbReference>
<keyword evidence="1" id="KW-0614">Plasmid</keyword>
<organism evidence="1 2">
    <name type="scientific">Paraburkholderia pallida</name>
    <dbReference type="NCBI Taxonomy" id="2547399"/>
    <lineage>
        <taxon>Bacteria</taxon>
        <taxon>Pseudomonadati</taxon>
        <taxon>Pseudomonadota</taxon>
        <taxon>Betaproteobacteria</taxon>
        <taxon>Burkholderiales</taxon>
        <taxon>Burkholderiaceae</taxon>
        <taxon>Paraburkholderia</taxon>
    </lineage>
</organism>
<sequence length="147" mass="16156">MIDVDVPLLTHEHKRLPLREAAGERGLVAVGVGRASGRGFEMLHHFAAACDRLDASGVNVVFVYPAQSARHVQDSLSVIAARYRRKPSLLLDDAGRFFGDALPVHLLRAIRLDRQMACIETTAVNVRDSDWDGRLREFLLKAGADAA</sequence>
<dbReference type="OrthoDB" id="9024326at2"/>
<dbReference type="GeneID" id="39650015"/>
<evidence type="ECO:0000313" key="2">
    <source>
        <dbReference type="Proteomes" id="UP000295727"/>
    </source>
</evidence>
<gene>
    <name evidence="1" type="ORF">E1956_44585</name>
</gene>
<reference evidence="1 2" key="1">
    <citation type="submission" date="2019-03" db="EMBL/GenBank/DDBJ databases">
        <title>Paraburkholderia sp. 7MH5, isolated from subtropical forest soil.</title>
        <authorList>
            <person name="Gao Z.-H."/>
            <person name="Qiu L.-H."/>
        </authorList>
    </citation>
    <scope>NUCLEOTIDE SEQUENCE [LARGE SCALE GENOMIC DNA]</scope>
    <source>
        <strain evidence="1 2">7MH5</strain>
        <plasmid evidence="1 2">unnamed1</plasmid>
    </source>
</reference>
<dbReference type="KEGG" id="ppai:E1956_44585"/>
<keyword evidence="2" id="KW-1185">Reference proteome</keyword>
<geneLocation type="plasmid" evidence="1 2">
    <name>unnamed1</name>
</geneLocation>
<dbReference type="RefSeq" id="WP_134760370.1">
    <property type="nucleotide sequence ID" value="NZ_CP038152.1"/>
</dbReference>
<evidence type="ECO:0000313" key="1">
    <source>
        <dbReference type="EMBL" id="QBR04208.1"/>
    </source>
</evidence>
<dbReference type="EMBL" id="CP038152">
    <property type="protein sequence ID" value="QBR04208.1"/>
    <property type="molecule type" value="Genomic_DNA"/>
</dbReference>
<dbReference type="AlphaFoldDB" id="A0A4P7D7P4"/>
<protein>
    <submittedName>
        <fullName evidence="1">Uncharacterized protein</fullName>
    </submittedName>
</protein>
<accession>A0A4P7D7P4</accession>
<proteinExistence type="predicted"/>
<name>A0A4P7D7P4_9BURK</name>